<organism evidence="3 4">
    <name type="scientific">Sarocladium strictum</name>
    <name type="common">Black bundle disease fungus</name>
    <name type="synonym">Acremonium strictum</name>
    <dbReference type="NCBI Taxonomy" id="5046"/>
    <lineage>
        <taxon>Eukaryota</taxon>
        <taxon>Fungi</taxon>
        <taxon>Dikarya</taxon>
        <taxon>Ascomycota</taxon>
        <taxon>Pezizomycotina</taxon>
        <taxon>Sordariomycetes</taxon>
        <taxon>Hypocreomycetidae</taxon>
        <taxon>Hypocreales</taxon>
        <taxon>Sarocladiaceae</taxon>
        <taxon>Sarocladium</taxon>
    </lineage>
</organism>
<accession>A0AA39GGS4</accession>
<dbReference type="AlphaFoldDB" id="A0AA39GGS4"/>
<dbReference type="Gene3D" id="2.40.128.580">
    <property type="entry name" value="GXWXG domain"/>
    <property type="match status" value="1"/>
</dbReference>
<gene>
    <name evidence="3" type="ORF">NLU13_6220</name>
</gene>
<comment type="caution">
    <text evidence="3">The sequence shown here is derived from an EMBL/GenBank/DDBJ whole genome shotgun (WGS) entry which is preliminary data.</text>
</comment>
<name>A0AA39GGS4_SARSR</name>
<feature type="domain" description="GXWXG" evidence="1">
    <location>
        <begin position="26"/>
        <end position="82"/>
    </location>
</feature>
<dbReference type="InterPro" id="IPR025568">
    <property type="entry name" value="DUF4334"/>
</dbReference>
<proteinExistence type="predicted"/>
<evidence type="ECO:0000259" key="1">
    <source>
        <dbReference type="Pfam" id="PF14231"/>
    </source>
</evidence>
<evidence type="ECO:0000259" key="2">
    <source>
        <dbReference type="Pfam" id="PF14232"/>
    </source>
</evidence>
<dbReference type="Proteomes" id="UP001175261">
    <property type="component" value="Unassembled WGS sequence"/>
</dbReference>
<evidence type="ECO:0008006" key="5">
    <source>
        <dbReference type="Google" id="ProtNLM"/>
    </source>
</evidence>
<protein>
    <recommendedName>
        <fullName evidence="5">GXWXG protein</fullName>
    </recommendedName>
</protein>
<sequence>MAQSARERLRALIQKGGRVEETAIAAIFDALPPVSSPASIIGEWQGGSFDTGHPSHALLAKINWAGKTFRSLDDVDPVVVFRNGERAPRKSVGGARLREVKFRGVVSTAMVYDELPIIDSFRFVSDGMLLGAMDSKLDDSDGGTYYFYLMKLRAKL</sequence>
<dbReference type="EMBL" id="JAPDFR010000005">
    <property type="protein sequence ID" value="KAK0386383.1"/>
    <property type="molecule type" value="Genomic_DNA"/>
</dbReference>
<evidence type="ECO:0000313" key="3">
    <source>
        <dbReference type="EMBL" id="KAK0386383.1"/>
    </source>
</evidence>
<evidence type="ECO:0000313" key="4">
    <source>
        <dbReference type="Proteomes" id="UP001175261"/>
    </source>
</evidence>
<keyword evidence="4" id="KW-1185">Reference proteome</keyword>
<dbReference type="Pfam" id="PF14231">
    <property type="entry name" value="GXWXG"/>
    <property type="match status" value="1"/>
</dbReference>
<dbReference type="Pfam" id="PF14232">
    <property type="entry name" value="DUF4334"/>
    <property type="match status" value="1"/>
</dbReference>
<reference evidence="3" key="1">
    <citation type="submission" date="2022-10" db="EMBL/GenBank/DDBJ databases">
        <title>Determination and structural analysis of whole genome sequence of Sarocladium strictum F4-1.</title>
        <authorList>
            <person name="Hu L."/>
            <person name="Jiang Y."/>
        </authorList>
    </citation>
    <scope>NUCLEOTIDE SEQUENCE</scope>
    <source>
        <strain evidence="3">F4-1</strain>
    </source>
</reference>
<dbReference type="InterPro" id="IPR025951">
    <property type="entry name" value="GXWXG_dom"/>
</dbReference>
<feature type="domain" description="DUF4334" evidence="2">
    <location>
        <begin position="93"/>
        <end position="150"/>
    </location>
</feature>